<keyword evidence="2" id="KW-0805">Transcription regulation</keyword>
<dbReference type="Gene3D" id="3.40.190.10">
    <property type="entry name" value="Periplasmic binding protein-like II"/>
    <property type="match status" value="2"/>
</dbReference>
<dbReference type="CDD" id="cd05466">
    <property type="entry name" value="PBP2_LTTR_substrate"/>
    <property type="match status" value="1"/>
</dbReference>
<gene>
    <name evidence="6" type="ORF">HLQ16_19395</name>
</gene>
<evidence type="ECO:0000256" key="2">
    <source>
        <dbReference type="ARBA" id="ARBA00023015"/>
    </source>
</evidence>
<name>A0A7Y3SZ66_9CLOT</name>
<dbReference type="GO" id="GO:0000976">
    <property type="term" value="F:transcription cis-regulatory region binding"/>
    <property type="evidence" value="ECO:0007669"/>
    <property type="project" value="TreeGrafter"/>
</dbReference>
<dbReference type="InterPro" id="IPR000847">
    <property type="entry name" value="LysR_HTH_N"/>
</dbReference>
<dbReference type="PROSITE" id="PS50931">
    <property type="entry name" value="HTH_LYSR"/>
    <property type="match status" value="1"/>
</dbReference>
<dbReference type="GO" id="GO:0003700">
    <property type="term" value="F:DNA-binding transcription factor activity"/>
    <property type="evidence" value="ECO:0007669"/>
    <property type="project" value="InterPro"/>
</dbReference>
<dbReference type="InterPro" id="IPR005119">
    <property type="entry name" value="LysR_subst-bd"/>
</dbReference>
<keyword evidence="3" id="KW-0238">DNA-binding</keyword>
<dbReference type="Pfam" id="PF03466">
    <property type="entry name" value="LysR_substrate"/>
    <property type="match status" value="1"/>
</dbReference>
<evidence type="ECO:0000256" key="1">
    <source>
        <dbReference type="ARBA" id="ARBA00009437"/>
    </source>
</evidence>
<accession>A0A7Y3SZ66</accession>
<dbReference type="InterPro" id="IPR036388">
    <property type="entry name" value="WH-like_DNA-bd_sf"/>
</dbReference>
<protein>
    <submittedName>
        <fullName evidence="6">LysR family transcriptional regulator</fullName>
    </submittedName>
</protein>
<reference evidence="6 7" key="1">
    <citation type="submission" date="2020-05" db="EMBL/GenBank/DDBJ databases">
        <title>Complete genome of Clostridium estertheticum subspecies estertheticum, isolated from Vacuum packed lamb meat from New Zealand imported to Switzerland.</title>
        <authorList>
            <person name="Wambui J."/>
            <person name="Stevens M.J.A."/>
            <person name="Stephan R."/>
        </authorList>
    </citation>
    <scope>NUCLEOTIDE SEQUENCE [LARGE SCALE GENOMIC DNA]</scope>
    <source>
        <strain evidence="6 7">CEST001</strain>
    </source>
</reference>
<feature type="domain" description="HTH lysR-type" evidence="5">
    <location>
        <begin position="1"/>
        <end position="58"/>
    </location>
</feature>
<evidence type="ECO:0000256" key="4">
    <source>
        <dbReference type="ARBA" id="ARBA00023163"/>
    </source>
</evidence>
<dbReference type="AlphaFoldDB" id="A0A7Y3SZ66"/>
<dbReference type="SUPFAM" id="SSF53850">
    <property type="entry name" value="Periplasmic binding protein-like II"/>
    <property type="match status" value="1"/>
</dbReference>
<dbReference type="Gene3D" id="1.10.10.10">
    <property type="entry name" value="Winged helix-like DNA-binding domain superfamily/Winged helix DNA-binding domain"/>
    <property type="match status" value="1"/>
</dbReference>
<organism evidence="6 7">
    <name type="scientific">Clostridium estertheticum</name>
    <dbReference type="NCBI Taxonomy" id="238834"/>
    <lineage>
        <taxon>Bacteria</taxon>
        <taxon>Bacillati</taxon>
        <taxon>Bacillota</taxon>
        <taxon>Clostridia</taxon>
        <taxon>Eubacteriales</taxon>
        <taxon>Clostridiaceae</taxon>
        <taxon>Clostridium</taxon>
    </lineage>
</organism>
<proteinExistence type="inferred from homology"/>
<comment type="similarity">
    <text evidence="1">Belongs to the LysR transcriptional regulatory family.</text>
</comment>
<evidence type="ECO:0000256" key="3">
    <source>
        <dbReference type="ARBA" id="ARBA00023125"/>
    </source>
</evidence>
<dbReference type="EMBL" id="JABEYB010000018">
    <property type="protein sequence ID" value="NNU78080.1"/>
    <property type="molecule type" value="Genomic_DNA"/>
</dbReference>
<comment type="caution">
    <text evidence="6">The sequence shown here is derived from an EMBL/GenBank/DDBJ whole genome shotgun (WGS) entry which is preliminary data.</text>
</comment>
<sequence>MEINDLVIFTKVAEVGSISKAAEQLGYVQPNITGRLKILESELNKPLFRRTNKGVDLLPAGEILFDYATKILNLMDESKEKILNLNPLLKIGATQTITKNYLSNLLINNNLKFSIYTRPTEELLFLLKTYKVDVVLINKEWQNSKIELLHSFNEKIGWLGSKEIKLNNFKNISVLVNRDKDCPYRKATLSFLEKVKNNWNVIEVDSLDLILSMLEYGEGIAILPPKMCTNKIIEHYVEGLTLEDVKIYLYKKSDNNKVNNQDFKKIFN</sequence>
<evidence type="ECO:0000313" key="6">
    <source>
        <dbReference type="EMBL" id="NNU78080.1"/>
    </source>
</evidence>
<dbReference type="Proteomes" id="UP000531659">
    <property type="component" value="Unassembled WGS sequence"/>
</dbReference>
<evidence type="ECO:0000313" key="7">
    <source>
        <dbReference type="Proteomes" id="UP000531659"/>
    </source>
</evidence>
<dbReference type="Pfam" id="PF00126">
    <property type="entry name" value="HTH_1"/>
    <property type="match status" value="1"/>
</dbReference>
<dbReference type="InterPro" id="IPR036390">
    <property type="entry name" value="WH_DNA-bd_sf"/>
</dbReference>
<dbReference type="RefSeq" id="WP_171298665.1">
    <property type="nucleotide sequence ID" value="NZ_CP087099.1"/>
</dbReference>
<dbReference type="SUPFAM" id="SSF46785">
    <property type="entry name" value="Winged helix' DNA-binding domain"/>
    <property type="match status" value="1"/>
</dbReference>
<evidence type="ECO:0000259" key="5">
    <source>
        <dbReference type="PROSITE" id="PS50931"/>
    </source>
</evidence>
<dbReference type="PANTHER" id="PTHR30126">
    <property type="entry name" value="HTH-TYPE TRANSCRIPTIONAL REGULATOR"/>
    <property type="match status" value="1"/>
</dbReference>
<keyword evidence="4" id="KW-0804">Transcription</keyword>
<dbReference type="PANTHER" id="PTHR30126:SF93">
    <property type="entry name" value="HTH LYSR-TYPE DOMAIN-CONTAINING PROTEIN"/>
    <property type="match status" value="1"/>
</dbReference>